<evidence type="ECO:0000256" key="2">
    <source>
        <dbReference type="SAM" id="Phobius"/>
    </source>
</evidence>
<feature type="transmembrane region" description="Helical" evidence="2">
    <location>
        <begin position="265"/>
        <end position="286"/>
    </location>
</feature>
<accession>A0AAD3XHS7</accession>
<feature type="region of interest" description="Disordered" evidence="1">
    <location>
        <begin position="1"/>
        <end position="68"/>
    </location>
</feature>
<keyword evidence="2" id="KW-0812">Transmembrane</keyword>
<keyword evidence="4" id="KW-1185">Reference proteome</keyword>
<reference evidence="3" key="1">
    <citation type="submission" date="2023-05" db="EMBL/GenBank/DDBJ databases">
        <title>Nepenthes gracilis genome sequencing.</title>
        <authorList>
            <person name="Fukushima K."/>
        </authorList>
    </citation>
    <scope>NUCLEOTIDE SEQUENCE</scope>
    <source>
        <strain evidence="3">SING2019-196</strain>
    </source>
</reference>
<keyword evidence="2" id="KW-1133">Transmembrane helix</keyword>
<gene>
    <name evidence="3" type="ORF">Nepgr_006805</name>
</gene>
<keyword evidence="2" id="KW-0472">Membrane</keyword>
<evidence type="ECO:0000256" key="1">
    <source>
        <dbReference type="SAM" id="MobiDB-lite"/>
    </source>
</evidence>
<feature type="compositionally biased region" description="Basic and acidic residues" evidence="1">
    <location>
        <begin position="59"/>
        <end position="68"/>
    </location>
</feature>
<evidence type="ECO:0000313" key="3">
    <source>
        <dbReference type="EMBL" id="GMH04965.1"/>
    </source>
</evidence>
<feature type="transmembrane region" description="Helical" evidence="2">
    <location>
        <begin position="349"/>
        <end position="375"/>
    </location>
</feature>
<evidence type="ECO:0000313" key="4">
    <source>
        <dbReference type="Proteomes" id="UP001279734"/>
    </source>
</evidence>
<organism evidence="3 4">
    <name type="scientific">Nepenthes gracilis</name>
    <name type="common">Slender pitcher plant</name>
    <dbReference type="NCBI Taxonomy" id="150966"/>
    <lineage>
        <taxon>Eukaryota</taxon>
        <taxon>Viridiplantae</taxon>
        <taxon>Streptophyta</taxon>
        <taxon>Embryophyta</taxon>
        <taxon>Tracheophyta</taxon>
        <taxon>Spermatophyta</taxon>
        <taxon>Magnoliopsida</taxon>
        <taxon>eudicotyledons</taxon>
        <taxon>Gunneridae</taxon>
        <taxon>Pentapetalae</taxon>
        <taxon>Caryophyllales</taxon>
        <taxon>Nepenthaceae</taxon>
        <taxon>Nepenthes</taxon>
    </lineage>
</organism>
<feature type="compositionally biased region" description="Basic residues" evidence="1">
    <location>
        <begin position="26"/>
        <end position="42"/>
    </location>
</feature>
<name>A0AAD3XHS7_NEPGR</name>
<proteinExistence type="predicted"/>
<evidence type="ECO:0008006" key="5">
    <source>
        <dbReference type="Google" id="ProtNLM"/>
    </source>
</evidence>
<sequence length="395" mass="43132">MKQGSPKRNTTHQGNAESPDREKSQRQRRQSRTRTSRARTGGKRPPTGDQPWLAPPTEEGERSSEQHQEEYLTRFGGGSRFYCLAVLIDAALVPGSNASWGAGAMSLKWMLLLFELCMGCTRNLMLLRLVYLIVDWGCCSVVDAPSVSEGLMLSADAVKFSAALIAFWSLPRCEFLCWVFLSKLGVFAAPGAVGVLKLWPMAFFDCGSLGVFDFYSDLQNCSGTRFPAALAAVTIVLILLFFGGSDPILLDHHLPPSSGLVRDSIMVGELLCLGEVAVATLAGSLFRKRFSVELLNCWACFDEWSDVADAWGPLGLVAGQDPSVGFCCVSMQLVLVYGWCSFCPALLDVLALICLPWTIVAAVCRGCFILLATAFTNCSILPFCRYQFCCCSGWI</sequence>
<dbReference type="Proteomes" id="UP001279734">
    <property type="component" value="Unassembled WGS sequence"/>
</dbReference>
<feature type="transmembrane region" description="Helical" evidence="2">
    <location>
        <begin position="228"/>
        <end position="245"/>
    </location>
</feature>
<comment type="caution">
    <text evidence="3">The sequence shown here is derived from an EMBL/GenBank/DDBJ whole genome shotgun (WGS) entry which is preliminary data.</text>
</comment>
<dbReference type="AlphaFoldDB" id="A0AAD3XHS7"/>
<feature type="compositionally biased region" description="Polar residues" evidence="1">
    <location>
        <begin position="1"/>
        <end position="16"/>
    </location>
</feature>
<dbReference type="EMBL" id="BSYO01000005">
    <property type="protein sequence ID" value="GMH04965.1"/>
    <property type="molecule type" value="Genomic_DNA"/>
</dbReference>
<protein>
    <recommendedName>
        <fullName evidence="5">Transmembrane protein</fullName>
    </recommendedName>
</protein>